<dbReference type="PROSITE" id="PS01265">
    <property type="entry name" value="TPX"/>
    <property type="match status" value="1"/>
</dbReference>
<feature type="region of interest" description="Disordered" evidence="6">
    <location>
        <begin position="1"/>
        <end position="62"/>
    </location>
</feature>
<evidence type="ECO:0000256" key="3">
    <source>
        <dbReference type="ARBA" id="ARBA00023002"/>
    </source>
</evidence>
<dbReference type="InterPro" id="IPR013766">
    <property type="entry name" value="Thioredoxin_domain"/>
</dbReference>
<reference evidence="8" key="1">
    <citation type="submission" date="2020-05" db="EMBL/GenBank/DDBJ databases">
        <authorList>
            <person name="Chiriac C."/>
            <person name="Salcher M."/>
            <person name="Ghai R."/>
            <person name="Kavagutti S V."/>
        </authorList>
    </citation>
    <scope>NUCLEOTIDE SEQUENCE</scope>
</reference>
<evidence type="ECO:0000256" key="6">
    <source>
        <dbReference type="SAM" id="MobiDB-lite"/>
    </source>
</evidence>
<dbReference type="InterPro" id="IPR018219">
    <property type="entry name" value="Tpx_CS"/>
</dbReference>
<sequence length="222" mass="23484">MAAKKKSKKVAKKATKKSVKKKTAKKPAKKSAKKASKKKTAKKSVKKAAKKSPAKKKATTVTLGGNPANLIGSLPVKGASLPKFELTTGKLQEINNNSLKGKRIIFNIFPSIDTPTCATSTRTFNELAASLDNTEVYCVSADLPFAQGRFCGAEGISNVKTASSFRTNFGSAFGLTLMGGVLKGILARAVVVADEKGKVLHTELVSEIANEPNYVAAINSLR</sequence>
<dbReference type="InterPro" id="IPR050455">
    <property type="entry name" value="Tpx_Peroxidase_subfamily"/>
</dbReference>
<dbReference type="Pfam" id="PF08534">
    <property type="entry name" value="Redoxin"/>
    <property type="match status" value="1"/>
</dbReference>
<gene>
    <name evidence="8" type="ORF">UFOPK2872_00955</name>
</gene>
<keyword evidence="4" id="KW-1015">Disulfide bond</keyword>
<keyword evidence="1" id="KW-0575">Peroxidase</keyword>
<evidence type="ECO:0000259" key="7">
    <source>
        <dbReference type="PROSITE" id="PS51352"/>
    </source>
</evidence>
<dbReference type="GO" id="GO:0008379">
    <property type="term" value="F:thioredoxin peroxidase activity"/>
    <property type="evidence" value="ECO:0007669"/>
    <property type="project" value="InterPro"/>
</dbReference>
<proteinExistence type="inferred from homology"/>
<dbReference type="PANTHER" id="PTHR43110:SF1">
    <property type="entry name" value="THIOL PEROXIDASE"/>
    <property type="match status" value="1"/>
</dbReference>
<accession>A0A6J6V8G2</accession>
<dbReference type="HAMAP" id="MF_00269">
    <property type="entry name" value="Tpx"/>
    <property type="match status" value="1"/>
</dbReference>
<evidence type="ECO:0000313" key="8">
    <source>
        <dbReference type="EMBL" id="CAB4767479.1"/>
    </source>
</evidence>
<dbReference type="EMBL" id="CAEZZM010000122">
    <property type="protein sequence ID" value="CAB4767479.1"/>
    <property type="molecule type" value="Genomic_DNA"/>
</dbReference>
<protein>
    <submittedName>
        <fullName evidence="8">Unannotated protein</fullName>
    </submittedName>
</protein>
<organism evidence="8">
    <name type="scientific">freshwater metagenome</name>
    <dbReference type="NCBI Taxonomy" id="449393"/>
    <lineage>
        <taxon>unclassified sequences</taxon>
        <taxon>metagenomes</taxon>
        <taxon>ecological metagenomes</taxon>
    </lineage>
</organism>
<dbReference type="SUPFAM" id="SSF52833">
    <property type="entry name" value="Thioredoxin-like"/>
    <property type="match status" value="1"/>
</dbReference>
<keyword evidence="3" id="KW-0560">Oxidoreductase</keyword>
<evidence type="ECO:0000256" key="2">
    <source>
        <dbReference type="ARBA" id="ARBA00022862"/>
    </source>
</evidence>
<evidence type="ECO:0000256" key="1">
    <source>
        <dbReference type="ARBA" id="ARBA00022559"/>
    </source>
</evidence>
<dbReference type="PROSITE" id="PS51352">
    <property type="entry name" value="THIOREDOXIN_2"/>
    <property type="match status" value="1"/>
</dbReference>
<dbReference type="NCBIfam" id="NF001808">
    <property type="entry name" value="PRK00522.1"/>
    <property type="match status" value="1"/>
</dbReference>
<dbReference type="AlphaFoldDB" id="A0A6J6V8G2"/>
<name>A0A6J6V8G2_9ZZZZ</name>
<feature type="domain" description="Thioredoxin" evidence="7">
    <location>
        <begin position="52"/>
        <end position="222"/>
    </location>
</feature>
<dbReference type="InterPro" id="IPR036249">
    <property type="entry name" value="Thioredoxin-like_sf"/>
</dbReference>
<evidence type="ECO:0000256" key="5">
    <source>
        <dbReference type="ARBA" id="ARBA00023284"/>
    </source>
</evidence>
<keyword evidence="2" id="KW-0049">Antioxidant</keyword>
<dbReference type="InterPro" id="IPR013740">
    <property type="entry name" value="Redoxin"/>
</dbReference>
<dbReference type="CDD" id="cd03014">
    <property type="entry name" value="PRX_Atyp2cys"/>
    <property type="match status" value="1"/>
</dbReference>
<feature type="compositionally biased region" description="Basic residues" evidence="6">
    <location>
        <begin position="1"/>
        <end position="58"/>
    </location>
</feature>
<evidence type="ECO:0000256" key="4">
    <source>
        <dbReference type="ARBA" id="ARBA00023157"/>
    </source>
</evidence>
<keyword evidence="5" id="KW-0676">Redox-active center</keyword>
<dbReference type="InterPro" id="IPR002065">
    <property type="entry name" value="TPX"/>
</dbReference>
<dbReference type="Gene3D" id="3.40.30.10">
    <property type="entry name" value="Glutaredoxin"/>
    <property type="match status" value="1"/>
</dbReference>
<dbReference type="PANTHER" id="PTHR43110">
    <property type="entry name" value="THIOL PEROXIDASE"/>
    <property type="match status" value="1"/>
</dbReference>